<name>A0ABY7T3M8_9SPHI</name>
<dbReference type="Pfam" id="PF05569">
    <property type="entry name" value="Peptidase_M56"/>
    <property type="match status" value="1"/>
</dbReference>
<keyword evidence="1 2" id="KW-0472">Membrane</keyword>
<feature type="domain" description="Peptidase M56" evidence="3">
    <location>
        <begin position="18"/>
        <end position="258"/>
    </location>
</feature>
<dbReference type="Gene3D" id="2.170.130.10">
    <property type="entry name" value="TonB-dependent receptor, plug domain"/>
    <property type="match status" value="1"/>
</dbReference>
<keyword evidence="1" id="KW-0813">Transport</keyword>
<dbReference type="PANTHER" id="PTHR34978:SF3">
    <property type="entry name" value="SLR0241 PROTEIN"/>
    <property type="match status" value="1"/>
</dbReference>
<accession>A0ABY7T3M8</accession>
<reference evidence="4 5" key="1">
    <citation type="submission" date="2023-02" db="EMBL/GenBank/DDBJ databases">
        <title>Genome sequence of Mucilaginibacter jinjuensis strain KACC 16571.</title>
        <authorList>
            <person name="Kim S."/>
            <person name="Heo J."/>
            <person name="Kwon S.-W."/>
        </authorList>
    </citation>
    <scope>NUCLEOTIDE SEQUENCE [LARGE SCALE GENOMIC DNA]</scope>
    <source>
        <strain evidence="4 5">KACC 16571</strain>
    </source>
</reference>
<feature type="transmembrane region" description="Helical" evidence="2">
    <location>
        <begin position="37"/>
        <end position="58"/>
    </location>
</feature>
<dbReference type="RefSeq" id="WP_273628986.1">
    <property type="nucleotide sequence ID" value="NZ_CP117167.1"/>
</dbReference>
<keyword evidence="1" id="KW-1134">Transmembrane beta strand</keyword>
<dbReference type="Proteomes" id="UP001216139">
    <property type="component" value="Chromosome"/>
</dbReference>
<dbReference type="PANTHER" id="PTHR34978">
    <property type="entry name" value="POSSIBLE SENSOR-TRANSDUCER PROTEIN BLAR"/>
    <property type="match status" value="1"/>
</dbReference>
<evidence type="ECO:0000313" key="4">
    <source>
        <dbReference type="EMBL" id="WCT10795.1"/>
    </source>
</evidence>
<feature type="transmembrane region" description="Helical" evidence="2">
    <location>
        <begin position="6"/>
        <end position="25"/>
    </location>
</feature>
<organism evidence="4 5">
    <name type="scientific">Mucilaginibacter jinjuensis</name>
    <dbReference type="NCBI Taxonomy" id="1176721"/>
    <lineage>
        <taxon>Bacteria</taxon>
        <taxon>Pseudomonadati</taxon>
        <taxon>Bacteroidota</taxon>
        <taxon>Sphingobacteriia</taxon>
        <taxon>Sphingobacteriales</taxon>
        <taxon>Sphingobacteriaceae</taxon>
        <taxon>Mucilaginibacter</taxon>
    </lineage>
</organism>
<keyword evidence="1 2" id="KW-0812">Transmembrane</keyword>
<keyword evidence="2" id="KW-1133">Transmembrane helix</keyword>
<dbReference type="InterPro" id="IPR037066">
    <property type="entry name" value="Plug_dom_sf"/>
</dbReference>
<proteinExistence type="inferred from homology"/>
<gene>
    <name evidence="4" type="ORF">PQO05_18830</name>
</gene>
<evidence type="ECO:0000313" key="5">
    <source>
        <dbReference type="Proteomes" id="UP001216139"/>
    </source>
</evidence>
<protein>
    <submittedName>
        <fullName evidence="4">M56 family metallopeptidase</fullName>
    </submittedName>
</protein>
<feature type="transmembrane region" description="Helical" evidence="2">
    <location>
        <begin position="264"/>
        <end position="285"/>
    </location>
</feature>
<dbReference type="InterPro" id="IPR008756">
    <property type="entry name" value="Peptidase_M56"/>
</dbReference>
<dbReference type="EMBL" id="CP117167">
    <property type="protein sequence ID" value="WCT10795.1"/>
    <property type="molecule type" value="Genomic_DNA"/>
</dbReference>
<evidence type="ECO:0000259" key="3">
    <source>
        <dbReference type="Pfam" id="PF05569"/>
    </source>
</evidence>
<keyword evidence="1" id="KW-0998">Cell outer membrane</keyword>
<dbReference type="PROSITE" id="PS52016">
    <property type="entry name" value="TONB_DEPENDENT_REC_3"/>
    <property type="match status" value="1"/>
</dbReference>
<feature type="transmembrane region" description="Helical" evidence="2">
    <location>
        <begin position="91"/>
        <end position="118"/>
    </location>
</feature>
<evidence type="ECO:0000256" key="1">
    <source>
        <dbReference type="PROSITE-ProRule" id="PRU01360"/>
    </source>
</evidence>
<keyword evidence="5" id="KW-1185">Reference proteome</keyword>
<dbReference type="CDD" id="cd07341">
    <property type="entry name" value="M56_BlaR1_MecR1_like"/>
    <property type="match status" value="1"/>
</dbReference>
<comment type="subcellular location">
    <subcellularLocation>
        <location evidence="1">Cell outer membrane</location>
        <topology evidence="1">Multi-pass membrane protein</topology>
    </subcellularLocation>
</comment>
<comment type="similarity">
    <text evidence="1">Belongs to the TonB-dependent receptor family.</text>
</comment>
<evidence type="ECO:0000256" key="2">
    <source>
        <dbReference type="SAM" id="Phobius"/>
    </source>
</evidence>
<dbReference type="InterPro" id="IPR052173">
    <property type="entry name" value="Beta-lactam_resp_regulator"/>
</dbReference>
<sequence length="581" mass="65860">MPALLIYLLKVNIALLIFCLGYYTVLRRLTFYTLNRVYLILAIVFCSLYPAINFTGVVQKHQQLAKPLQVIIIDLGTRAQNISKPIMQTDYWQWVIILFWLGVGLMTIRLIIQFFSLYNLYRRSKPGMVNQQQVRLMNHNSNPFSFWQHIYINPELHSKAELSSIIAHEQVHVKQWHTLDILLAELSLIFYWFNPGVWMMKKAISENLEFITDRKILQQGTDAKSYQYSLLYTCVNTTSNAMVNHFNISTIKKRIMMMNSKKSATYNITRYTFIVPTVLLLLLAFGTSKAALVDKGVNAVKKVGRQAITMINLVTTNAKADTNKKNTVSTNNAELTKIKKDIDTAKTKPDVPVLLKLKQTGLIDSLDYYIDGKLANADKYKSLNADDILSTDVLEPKANGKATIAVITKNNPNIALVKEMQATQEQRKKAVMIKVIDATVPINGNGNITYADKPITVDIKGKGDEKFTQMKSDFFVVNTDTSMRFRPDTKKFYNSNFNYSPLAPVEAGISNGINMTINPNRGVYPLIMIDNKEVSKEEFQAYPSNKIDHVMILKDGDATKLYGDKAKEGVVLITSKDAKKQ</sequence>
<dbReference type="InterPro" id="IPR039426">
    <property type="entry name" value="TonB-dep_rcpt-like"/>
</dbReference>